<dbReference type="InterPro" id="IPR005502">
    <property type="entry name" value="Ribosyl_crysJ1"/>
</dbReference>
<feature type="compositionally biased region" description="Basic residues" evidence="1">
    <location>
        <begin position="179"/>
        <end position="198"/>
    </location>
</feature>
<evidence type="ECO:0000313" key="3">
    <source>
        <dbReference type="Proteomes" id="UP000601435"/>
    </source>
</evidence>
<dbReference type="Proteomes" id="UP000601435">
    <property type="component" value="Unassembled WGS sequence"/>
</dbReference>
<organism evidence="2 3">
    <name type="scientific">Symbiodinium necroappetens</name>
    <dbReference type="NCBI Taxonomy" id="1628268"/>
    <lineage>
        <taxon>Eukaryota</taxon>
        <taxon>Sar</taxon>
        <taxon>Alveolata</taxon>
        <taxon>Dinophyceae</taxon>
        <taxon>Suessiales</taxon>
        <taxon>Symbiodiniaceae</taxon>
        <taxon>Symbiodinium</taxon>
    </lineage>
</organism>
<keyword evidence="3" id="KW-1185">Reference proteome</keyword>
<dbReference type="EMBL" id="CAJNJA010057103">
    <property type="protein sequence ID" value="CAE7860985.1"/>
    <property type="molecule type" value="Genomic_DNA"/>
</dbReference>
<sequence length="198" mass="21667">GLLRNQTAARSDLLSFMRGIVSRMQLRGRRLVTSVIDAVEEKVAEVAEVGAAWATDVVERDDLAIRSFTLTKQGLVKSLPYPCKTAECPYWGDHGKASPMIPGLTAVLYLLLRYAKYPMEHALAVNAILGGDSAARGVVLGMLLGALHDPEAIPQKLLQQLNAAGKVQRLLKAVEPKKNPGRKVRRNRMQHLGSVRHS</sequence>
<dbReference type="SUPFAM" id="SSF101478">
    <property type="entry name" value="ADP-ribosylglycohydrolase"/>
    <property type="match status" value="1"/>
</dbReference>
<feature type="non-terminal residue" evidence="2">
    <location>
        <position position="198"/>
    </location>
</feature>
<evidence type="ECO:0008006" key="4">
    <source>
        <dbReference type="Google" id="ProtNLM"/>
    </source>
</evidence>
<feature type="region of interest" description="Disordered" evidence="1">
    <location>
        <begin position="177"/>
        <end position="198"/>
    </location>
</feature>
<dbReference type="InterPro" id="IPR036705">
    <property type="entry name" value="Ribosyl_crysJ1_sf"/>
</dbReference>
<proteinExistence type="predicted"/>
<dbReference type="OrthoDB" id="10418845at2759"/>
<comment type="caution">
    <text evidence="2">The sequence shown here is derived from an EMBL/GenBank/DDBJ whole genome shotgun (WGS) entry which is preliminary data.</text>
</comment>
<gene>
    <name evidence="2" type="ORF">SNEC2469_LOCUS27269</name>
</gene>
<reference evidence="2" key="1">
    <citation type="submission" date="2021-02" db="EMBL/GenBank/DDBJ databases">
        <authorList>
            <person name="Dougan E. K."/>
            <person name="Rhodes N."/>
            <person name="Thang M."/>
            <person name="Chan C."/>
        </authorList>
    </citation>
    <scope>NUCLEOTIDE SEQUENCE</scope>
</reference>
<evidence type="ECO:0000256" key="1">
    <source>
        <dbReference type="SAM" id="MobiDB-lite"/>
    </source>
</evidence>
<protein>
    <recommendedName>
        <fullName evidence="4">ADP-ribosylglycohydrolase family protein</fullName>
    </recommendedName>
</protein>
<evidence type="ECO:0000313" key="2">
    <source>
        <dbReference type="EMBL" id="CAE7860985.1"/>
    </source>
</evidence>
<dbReference type="Gene3D" id="1.10.4080.10">
    <property type="entry name" value="ADP-ribosylation/Crystallin J1"/>
    <property type="match status" value="1"/>
</dbReference>
<name>A0A813AAE8_9DINO</name>
<accession>A0A813AAE8</accession>
<dbReference type="AlphaFoldDB" id="A0A813AAE8"/>
<dbReference type="Pfam" id="PF03747">
    <property type="entry name" value="ADP_ribosyl_GH"/>
    <property type="match status" value="1"/>
</dbReference>